<protein>
    <submittedName>
        <fullName evidence="2">Uncharacterized protein</fullName>
    </submittedName>
</protein>
<dbReference type="WBParaSite" id="jg17596">
    <property type="protein sequence ID" value="jg17596"/>
    <property type="gene ID" value="jg17596"/>
</dbReference>
<accession>A0A915D9N1</accession>
<name>A0A915D9N1_9BILA</name>
<evidence type="ECO:0000313" key="1">
    <source>
        <dbReference type="Proteomes" id="UP000887574"/>
    </source>
</evidence>
<proteinExistence type="predicted"/>
<organism evidence="1 2">
    <name type="scientific">Ditylenchus dipsaci</name>
    <dbReference type="NCBI Taxonomy" id="166011"/>
    <lineage>
        <taxon>Eukaryota</taxon>
        <taxon>Metazoa</taxon>
        <taxon>Ecdysozoa</taxon>
        <taxon>Nematoda</taxon>
        <taxon>Chromadorea</taxon>
        <taxon>Rhabditida</taxon>
        <taxon>Tylenchina</taxon>
        <taxon>Tylenchomorpha</taxon>
        <taxon>Sphaerularioidea</taxon>
        <taxon>Anguinidae</taxon>
        <taxon>Anguininae</taxon>
        <taxon>Ditylenchus</taxon>
    </lineage>
</organism>
<dbReference type="Proteomes" id="UP000887574">
    <property type="component" value="Unplaced"/>
</dbReference>
<evidence type="ECO:0000313" key="2">
    <source>
        <dbReference type="WBParaSite" id="jg17596"/>
    </source>
</evidence>
<sequence>MVQAAKELRSWSENRMLDCIFCMDYDDYQRLSIFGCVARILCHLAEETRTEISKAKAEPKVQKAPKGVEIKLCEVTKIINTCLCTNRPFCNNVSSMEPFTEYSSSLIFGNTNFDEVAHFSEL</sequence>
<reference evidence="2" key="1">
    <citation type="submission" date="2022-11" db="UniProtKB">
        <authorList>
            <consortium name="WormBaseParasite"/>
        </authorList>
    </citation>
    <scope>IDENTIFICATION</scope>
</reference>
<dbReference type="AlphaFoldDB" id="A0A915D9N1"/>
<keyword evidence="1" id="KW-1185">Reference proteome</keyword>